<name>A0A167CW42_COLIC</name>
<proteinExistence type="predicted"/>
<dbReference type="EMBL" id="LFIW01001212">
    <property type="protein sequence ID" value="KZL83100.1"/>
    <property type="molecule type" value="Genomic_DNA"/>
</dbReference>
<accession>A0A167CW42</accession>
<reference evidence="1 2" key="1">
    <citation type="submission" date="2015-06" db="EMBL/GenBank/DDBJ databases">
        <title>Survival trade-offs in plant roots during colonization by closely related pathogenic and mutualistic fungi.</title>
        <authorList>
            <person name="Hacquard S."/>
            <person name="Kracher B."/>
            <person name="Hiruma K."/>
            <person name="Weinman A."/>
            <person name="Muench P."/>
            <person name="Garrido Oter R."/>
            <person name="Ver Loren van Themaat E."/>
            <person name="Dallerey J.-F."/>
            <person name="Damm U."/>
            <person name="Henrissat B."/>
            <person name="Lespinet O."/>
            <person name="Thon M."/>
            <person name="Kemen E."/>
            <person name="McHardy A.C."/>
            <person name="Schulze-Lefert P."/>
            <person name="O'Connell R.J."/>
        </authorList>
    </citation>
    <scope>NUCLEOTIDE SEQUENCE [LARGE SCALE GENOMIC DNA]</scope>
    <source>
        <strain evidence="1 2">MAFF 238704</strain>
    </source>
</reference>
<sequence length="66" mass="7321">MEPVPSITAKVQETWCSIISVLSQTQTDMGTMDPLVPFGRGDARPTPHADYYRNSKSIARISLRKA</sequence>
<organism evidence="1 2">
    <name type="scientific">Colletotrichum incanum</name>
    <name type="common">Soybean anthracnose fungus</name>
    <dbReference type="NCBI Taxonomy" id="1573173"/>
    <lineage>
        <taxon>Eukaryota</taxon>
        <taxon>Fungi</taxon>
        <taxon>Dikarya</taxon>
        <taxon>Ascomycota</taxon>
        <taxon>Pezizomycotina</taxon>
        <taxon>Sordariomycetes</taxon>
        <taxon>Hypocreomycetidae</taxon>
        <taxon>Glomerellales</taxon>
        <taxon>Glomerellaceae</taxon>
        <taxon>Colletotrichum</taxon>
        <taxon>Colletotrichum spaethianum species complex</taxon>
    </lineage>
</organism>
<dbReference type="Proteomes" id="UP000076584">
    <property type="component" value="Unassembled WGS sequence"/>
</dbReference>
<dbReference type="AlphaFoldDB" id="A0A167CW42"/>
<evidence type="ECO:0000313" key="2">
    <source>
        <dbReference type="Proteomes" id="UP000076584"/>
    </source>
</evidence>
<protein>
    <submittedName>
        <fullName evidence="1">Uncharacterized protein</fullName>
    </submittedName>
</protein>
<evidence type="ECO:0000313" key="1">
    <source>
        <dbReference type="EMBL" id="KZL83100.1"/>
    </source>
</evidence>
<comment type="caution">
    <text evidence="1">The sequence shown here is derived from an EMBL/GenBank/DDBJ whole genome shotgun (WGS) entry which is preliminary data.</text>
</comment>
<keyword evidence="2" id="KW-1185">Reference proteome</keyword>
<gene>
    <name evidence="1" type="ORF">CI238_12609</name>
</gene>